<gene>
    <name evidence="2" type="primary">creD</name>
    <name evidence="2" type="ORF">P7228_14790</name>
</gene>
<dbReference type="PIRSF" id="PIRSF004548">
    <property type="entry name" value="CreD"/>
    <property type="match status" value="1"/>
</dbReference>
<keyword evidence="1" id="KW-0472">Membrane</keyword>
<dbReference type="Pfam" id="PF06123">
    <property type="entry name" value="CreD"/>
    <property type="match status" value="1"/>
</dbReference>
<feature type="transmembrane region" description="Helical" evidence="1">
    <location>
        <begin position="411"/>
        <end position="427"/>
    </location>
</feature>
<dbReference type="PANTHER" id="PTHR30092:SF0">
    <property type="entry name" value="INNER MEMBRANE PROTEIN CRED"/>
    <property type="match status" value="1"/>
</dbReference>
<accession>A0ABY8FTI1</accession>
<feature type="transmembrane region" description="Helical" evidence="1">
    <location>
        <begin position="433"/>
        <end position="452"/>
    </location>
</feature>
<dbReference type="NCBIfam" id="NF008712">
    <property type="entry name" value="PRK11715.1-1"/>
    <property type="match status" value="1"/>
</dbReference>
<name>A0ABY8FTI1_9SPHN</name>
<evidence type="ECO:0000313" key="3">
    <source>
        <dbReference type="Proteomes" id="UP001215827"/>
    </source>
</evidence>
<reference evidence="2 3" key="1">
    <citation type="submission" date="2023-03" db="EMBL/GenBank/DDBJ databases">
        <title>Altererythrobacter sp. CAU 1644 isolated from sand.</title>
        <authorList>
            <person name="Kim W."/>
        </authorList>
    </citation>
    <scope>NUCLEOTIDE SEQUENCE [LARGE SCALE GENOMIC DNA]</scope>
    <source>
        <strain evidence="2 3">CAU 1644</strain>
    </source>
</reference>
<evidence type="ECO:0000256" key="1">
    <source>
        <dbReference type="SAM" id="Phobius"/>
    </source>
</evidence>
<proteinExistence type="predicted"/>
<organism evidence="2 3">
    <name type="scientific">Altererythrobacter arenosus</name>
    <dbReference type="NCBI Taxonomy" id="3032592"/>
    <lineage>
        <taxon>Bacteria</taxon>
        <taxon>Pseudomonadati</taxon>
        <taxon>Pseudomonadota</taxon>
        <taxon>Alphaproteobacteria</taxon>
        <taxon>Sphingomonadales</taxon>
        <taxon>Erythrobacteraceae</taxon>
        <taxon>Altererythrobacter</taxon>
    </lineage>
</organism>
<keyword evidence="1" id="KW-1133">Transmembrane helix</keyword>
<keyword evidence="3" id="KW-1185">Reference proteome</keyword>
<sequence>MKRERSPGIKLLFAALVGAALLVPLLFVYALVSDRQHQARVAQDSIAAGWAGPQIITGPLLVIPYRAERVTTENVNGQSVTRTVRTREELFLSPERQAVDTAIDPDVKERAIYKSVIYDVGVSGTATFVLPEDLSDLGVTRDQLLLDESEVRLGISDPRGLATDASLVVDGRKLDLEPGRGTAASGGSGVHAGFDWSEGQTVDLSWSYSLRGSRSFSLVPRGKETVWTASSSWPHPSFTGSFLPGDEDRTINDKGFEARWSISNLALGEAAVATGEPGPPFVDETVEMAYAAPAMVDDRGRTQGTSKVATIRLVEPVDLYSRVDRAVKYGFLFIGFTFLAFLMFDIVAGASVAAAEYLLTGAGLVLFFVLLLAFAEMIGFTAAYALASTAIIGLLTSYSAAVLGSWKRAQVIGGLLVGLYALLYVLLNLEAWSLMIGSVLLFLALAGVMYATRNIDWSGVGRNSEEELAA</sequence>
<dbReference type="Proteomes" id="UP001215827">
    <property type="component" value="Chromosome"/>
</dbReference>
<feature type="transmembrane region" description="Helical" evidence="1">
    <location>
        <begin position="381"/>
        <end position="404"/>
    </location>
</feature>
<dbReference type="RefSeq" id="WP_278015996.1">
    <property type="nucleotide sequence ID" value="NZ_CP121106.1"/>
</dbReference>
<keyword evidence="1" id="KW-0812">Transmembrane</keyword>
<feature type="transmembrane region" description="Helical" evidence="1">
    <location>
        <begin position="329"/>
        <end position="350"/>
    </location>
</feature>
<dbReference type="EMBL" id="CP121106">
    <property type="protein sequence ID" value="WFL77238.1"/>
    <property type="molecule type" value="Genomic_DNA"/>
</dbReference>
<feature type="transmembrane region" description="Helical" evidence="1">
    <location>
        <begin position="357"/>
        <end position="375"/>
    </location>
</feature>
<dbReference type="InterPro" id="IPR010364">
    <property type="entry name" value="Uncharacterised_IM_CreD"/>
</dbReference>
<evidence type="ECO:0000313" key="2">
    <source>
        <dbReference type="EMBL" id="WFL77238.1"/>
    </source>
</evidence>
<protein>
    <submittedName>
        <fullName evidence="2">Cell envelope integrity protein CreD</fullName>
    </submittedName>
</protein>
<dbReference type="PANTHER" id="PTHR30092">
    <property type="entry name" value="INNER MEMBRANE PROTEIN CRED"/>
    <property type="match status" value="1"/>
</dbReference>